<dbReference type="RefSeq" id="WP_029722817.1">
    <property type="nucleotide sequence ID" value="NZ_JAJUIW010000005.1"/>
</dbReference>
<keyword evidence="2" id="KW-0238">DNA-binding</keyword>
<dbReference type="Gene3D" id="3.30.70.920">
    <property type="match status" value="1"/>
</dbReference>
<dbReference type="GO" id="GO:0043565">
    <property type="term" value="F:sequence-specific DNA binding"/>
    <property type="evidence" value="ECO:0007669"/>
    <property type="project" value="InterPro"/>
</dbReference>
<protein>
    <recommendedName>
        <fullName evidence="4">HTH asnC-type domain-containing protein</fullName>
    </recommendedName>
</protein>
<keyword evidence="6" id="KW-1185">Reference proteome</keyword>
<dbReference type="GO" id="GO:0043200">
    <property type="term" value="P:response to amino acid"/>
    <property type="evidence" value="ECO:0007669"/>
    <property type="project" value="TreeGrafter"/>
</dbReference>
<reference evidence="5 6" key="1">
    <citation type="submission" date="2014-06" db="EMBL/GenBank/DDBJ databases">
        <title>Saccharopolyspora rectivirgula DSM-43113 Genome sequencing.</title>
        <authorList>
            <person name="Barrera C."/>
            <person name="Millon L."/>
            <person name="Rognon B."/>
            <person name="Zaugg C."/>
            <person name="Monod M."/>
        </authorList>
    </citation>
    <scope>NUCLEOTIDE SEQUENCE [LARGE SCALE GENOMIC DNA]</scope>
    <source>
        <strain evidence="5 6">DSM 43113</strain>
    </source>
</reference>
<dbReference type="InterPro" id="IPR036388">
    <property type="entry name" value="WH-like_DNA-bd_sf"/>
</dbReference>
<feature type="domain" description="HTH asnC-type" evidence="4">
    <location>
        <begin position="175"/>
        <end position="235"/>
    </location>
</feature>
<proteinExistence type="predicted"/>
<evidence type="ECO:0000256" key="2">
    <source>
        <dbReference type="ARBA" id="ARBA00023125"/>
    </source>
</evidence>
<evidence type="ECO:0000259" key="4">
    <source>
        <dbReference type="PROSITE" id="PS50956"/>
    </source>
</evidence>
<comment type="caution">
    <text evidence="5">The sequence shown here is derived from an EMBL/GenBank/DDBJ whole genome shotgun (WGS) entry which is preliminary data.</text>
</comment>
<dbReference type="SUPFAM" id="SSF54909">
    <property type="entry name" value="Dimeric alpha+beta barrel"/>
    <property type="match status" value="1"/>
</dbReference>
<dbReference type="GO" id="GO:0005829">
    <property type="term" value="C:cytosol"/>
    <property type="evidence" value="ECO:0007669"/>
    <property type="project" value="TreeGrafter"/>
</dbReference>
<dbReference type="EMBL" id="JNVU01000005">
    <property type="protein sequence ID" value="KEI45855.1"/>
    <property type="molecule type" value="Genomic_DNA"/>
</dbReference>
<organism evidence="5 6">
    <name type="scientific">Saccharopolyspora rectivirgula</name>
    <dbReference type="NCBI Taxonomy" id="28042"/>
    <lineage>
        <taxon>Bacteria</taxon>
        <taxon>Bacillati</taxon>
        <taxon>Actinomycetota</taxon>
        <taxon>Actinomycetes</taxon>
        <taxon>Pseudonocardiales</taxon>
        <taxon>Pseudonocardiaceae</taxon>
        <taxon>Saccharopolyspora</taxon>
    </lineage>
</organism>
<dbReference type="PANTHER" id="PTHR30154:SF34">
    <property type="entry name" value="TRANSCRIPTIONAL REGULATOR AZLB"/>
    <property type="match status" value="1"/>
</dbReference>
<dbReference type="InterPro" id="IPR019888">
    <property type="entry name" value="Tscrpt_reg_AsnC-like"/>
</dbReference>
<evidence type="ECO:0000313" key="5">
    <source>
        <dbReference type="EMBL" id="KEI45855.1"/>
    </source>
</evidence>
<dbReference type="PANTHER" id="PTHR30154">
    <property type="entry name" value="LEUCINE-RESPONSIVE REGULATORY PROTEIN"/>
    <property type="match status" value="1"/>
</dbReference>
<dbReference type="OrthoDB" id="4050641at2"/>
<keyword evidence="3" id="KW-0804">Transcription</keyword>
<dbReference type="InterPro" id="IPR011008">
    <property type="entry name" value="Dimeric_a/b-barrel"/>
</dbReference>
<dbReference type="eggNOG" id="COG1522">
    <property type="taxonomic scope" value="Bacteria"/>
</dbReference>
<accession>A0A073B2L1</accession>
<dbReference type="Gene3D" id="1.10.10.10">
    <property type="entry name" value="Winged helix-like DNA-binding domain superfamily/Winged helix DNA-binding domain"/>
    <property type="match status" value="2"/>
</dbReference>
<keyword evidence="1" id="KW-0805">Transcription regulation</keyword>
<dbReference type="SUPFAM" id="SSF46785">
    <property type="entry name" value="Winged helix' DNA-binding domain"/>
    <property type="match status" value="2"/>
</dbReference>
<dbReference type="InterPro" id="IPR019887">
    <property type="entry name" value="Tscrpt_reg_AsnC/Lrp_C"/>
</dbReference>
<evidence type="ECO:0000313" key="6">
    <source>
        <dbReference type="Proteomes" id="UP000031419"/>
    </source>
</evidence>
<dbReference type="Pfam" id="PF01037">
    <property type="entry name" value="AsnC_trans_reg"/>
    <property type="match status" value="1"/>
</dbReference>
<evidence type="ECO:0000256" key="3">
    <source>
        <dbReference type="ARBA" id="ARBA00023163"/>
    </source>
</evidence>
<dbReference type="Pfam" id="PF13404">
    <property type="entry name" value="HTH_AsnC-type"/>
    <property type="match status" value="2"/>
</dbReference>
<dbReference type="PRINTS" id="PR00033">
    <property type="entry name" value="HTHASNC"/>
</dbReference>
<name>A0A073B2L1_9PSEU</name>
<dbReference type="STRING" id="28042.GU90_01245"/>
<dbReference type="PROSITE" id="PS50956">
    <property type="entry name" value="HTH_ASNC_2"/>
    <property type="match status" value="1"/>
</dbReference>
<dbReference type="AlphaFoldDB" id="A0A073B2L1"/>
<dbReference type="InterPro" id="IPR036390">
    <property type="entry name" value="WH_DNA-bd_sf"/>
</dbReference>
<gene>
    <name evidence="5" type="ORF">GU90_01245</name>
</gene>
<sequence length="325" mass="35357">MKQPVAGLDELDQRVVAALQVDGRAPWRRIAEVIGAPERTVARRGARLLATGAVVVSGFAPRGEMVIVRLRCTPGAQRVAGAAIARRQDATFSYLITGPADCAAEINCPPNRLAALALDELPGIPGLVSSSTDPVVRYFRAVHQWQPGLLTPEEAEALSDFPAITPQPALAANPLSREERLLVQLLSEDGRRTNEELAALSGMSEATVRRRIDSLRRQGRLYLRAVVEPALLGLPVEALLWLKAHPRFVGEIGEALIQSHYVRYAAATTGEYQLLVHVAVPDVMTLHQFTTSGTWAEHVDMIETSMLLAAPKRTGVLHSSLRQEE</sequence>
<dbReference type="SMART" id="SM00344">
    <property type="entry name" value="HTH_ASNC"/>
    <property type="match status" value="2"/>
</dbReference>
<dbReference type="InterPro" id="IPR000485">
    <property type="entry name" value="AsnC-type_HTH_dom"/>
</dbReference>
<dbReference type="Proteomes" id="UP000031419">
    <property type="component" value="Unassembled WGS sequence"/>
</dbReference>
<evidence type="ECO:0000256" key="1">
    <source>
        <dbReference type="ARBA" id="ARBA00023015"/>
    </source>
</evidence>